<name>A0A5S5C940_9FLAO</name>
<dbReference type="SUPFAM" id="SSF109854">
    <property type="entry name" value="DinB/YfiT-like putative metalloenzymes"/>
    <property type="match status" value="1"/>
</dbReference>
<dbReference type="InterPro" id="IPR034660">
    <property type="entry name" value="DinB/YfiT-like"/>
</dbReference>
<dbReference type="Gene3D" id="1.20.120.450">
    <property type="entry name" value="dinb family like domain"/>
    <property type="match status" value="1"/>
</dbReference>
<accession>A0A5S5C940</accession>
<comment type="caution">
    <text evidence="2">The sequence shown here is derived from an EMBL/GenBank/DDBJ whole genome shotgun (WGS) entry which is preliminary data.</text>
</comment>
<dbReference type="AlphaFoldDB" id="A0A5S5C940"/>
<dbReference type="OrthoDB" id="9793216at2"/>
<dbReference type="Proteomes" id="UP000324376">
    <property type="component" value="Unassembled WGS sequence"/>
</dbReference>
<sequence>MITELAQNEYNPYYLNYIKKAKHDDIVLGLQHSKEEFASFVTNLPEDKWLFSYADSKWTIAEVMQHLIDTERIFSYRALCFARNDKSALPGFNQDEYVPYANANKTTKKEMLADFLAVRESTISLFKRLTPDMSARIGEASQSPMSARAVGYIVPGHQQHHFEVINERYL</sequence>
<evidence type="ECO:0000259" key="1">
    <source>
        <dbReference type="Pfam" id="PF12867"/>
    </source>
</evidence>
<dbReference type="RefSeq" id="WP_148782017.1">
    <property type="nucleotide sequence ID" value="NZ_VNHU01000003.1"/>
</dbReference>
<dbReference type="Pfam" id="PF12867">
    <property type="entry name" value="DinB_2"/>
    <property type="match status" value="1"/>
</dbReference>
<evidence type="ECO:0000313" key="2">
    <source>
        <dbReference type="EMBL" id="TYP75012.1"/>
    </source>
</evidence>
<proteinExistence type="predicted"/>
<dbReference type="EMBL" id="VNHU01000003">
    <property type="protein sequence ID" value="TYP75012.1"/>
    <property type="molecule type" value="Genomic_DNA"/>
</dbReference>
<keyword evidence="3" id="KW-1185">Reference proteome</keyword>
<reference evidence="2 3" key="1">
    <citation type="submission" date="2019-07" db="EMBL/GenBank/DDBJ databases">
        <title>Genomic Encyclopedia of Archaeal and Bacterial Type Strains, Phase II (KMG-II): from individual species to whole genera.</title>
        <authorList>
            <person name="Goeker M."/>
        </authorList>
    </citation>
    <scope>NUCLEOTIDE SEQUENCE [LARGE SCALE GENOMIC DNA]</scope>
    <source>
        <strain evidence="2 3">DSM 17527</strain>
    </source>
</reference>
<organism evidence="2 3">
    <name type="scientific">Aquimarina intermedia</name>
    <dbReference type="NCBI Taxonomy" id="350814"/>
    <lineage>
        <taxon>Bacteria</taxon>
        <taxon>Pseudomonadati</taxon>
        <taxon>Bacteroidota</taxon>
        <taxon>Flavobacteriia</taxon>
        <taxon>Flavobacteriales</taxon>
        <taxon>Flavobacteriaceae</taxon>
        <taxon>Aquimarina</taxon>
    </lineage>
</organism>
<evidence type="ECO:0000313" key="3">
    <source>
        <dbReference type="Proteomes" id="UP000324376"/>
    </source>
</evidence>
<gene>
    <name evidence="2" type="ORF">BD809_10374</name>
</gene>
<protein>
    <submittedName>
        <fullName evidence="2">DinB family protein</fullName>
    </submittedName>
</protein>
<dbReference type="InterPro" id="IPR024775">
    <property type="entry name" value="DinB-like"/>
</dbReference>
<feature type="domain" description="DinB-like" evidence="1">
    <location>
        <begin position="33"/>
        <end position="165"/>
    </location>
</feature>